<organism evidence="1 2">
    <name type="scientific">Xanthomonas dyei</name>
    <dbReference type="NCBI Taxonomy" id="743699"/>
    <lineage>
        <taxon>Bacteria</taxon>
        <taxon>Pseudomonadati</taxon>
        <taxon>Pseudomonadota</taxon>
        <taxon>Gammaproteobacteria</taxon>
        <taxon>Lysobacterales</taxon>
        <taxon>Lysobacteraceae</taxon>
        <taxon>Xanthomonas</taxon>
    </lineage>
</organism>
<gene>
    <name evidence="1" type="ORF">XdyCFBP7245_10410</name>
</gene>
<name>A0A2S7C3D8_9XANT</name>
<comment type="caution">
    <text evidence="1">The sequence shown here is derived from an EMBL/GenBank/DDBJ whole genome shotgun (WGS) entry which is preliminary data.</text>
</comment>
<sequence>MSGIDGELIVSAHCCCMRRHRLRMPHPISAAFDALLQMIPIDTDERLALVFLCARDAATLRRCRRKRLLLMLVHLGWVR</sequence>
<reference evidence="1 2" key="1">
    <citation type="submission" date="2016-08" db="EMBL/GenBank/DDBJ databases">
        <authorList>
            <person name="Seilhamer J.J."/>
        </authorList>
    </citation>
    <scope>NUCLEOTIDE SEQUENCE [LARGE SCALE GENOMIC DNA]</scope>
    <source>
        <strain evidence="1 2">CFBP7245</strain>
    </source>
</reference>
<evidence type="ECO:0000313" key="2">
    <source>
        <dbReference type="Proteomes" id="UP000238908"/>
    </source>
</evidence>
<protein>
    <submittedName>
        <fullName evidence="1">Uncharacterized protein</fullName>
    </submittedName>
</protein>
<evidence type="ECO:0000313" key="1">
    <source>
        <dbReference type="EMBL" id="PPU56082.1"/>
    </source>
</evidence>
<dbReference type="AlphaFoldDB" id="A0A2S7C3D8"/>
<accession>A0A2S7C3D8</accession>
<proteinExistence type="predicted"/>
<dbReference type="Proteomes" id="UP000238908">
    <property type="component" value="Unassembled WGS sequence"/>
</dbReference>
<dbReference type="EMBL" id="MDEE01000013">
    <property type="protein sequence ID" value="PPU56082.1"/>
    <property type="molecule type" value="Genomic_DNA"/>
</dbReference>